<dbReference type="GO" id="GO:0005886">
    <property type="term" value="C:plasma membrane"/>
    <property type="evidence" value="ECO:0007669"/>
    <property type="project" value="TreeGrafter"/>
</dbReference>
<dbReference type="RefSeq" id="XP_060029889.1">
    <property type="nucleotide sequence ID" value="XM_060173906.1"/>
</dbReference>
<protein>
    <submittedName>
        <fullName evidence="5 6">Dynactin-associated protein</fullName>
    </submittedName>
</protein>
<dbReference type="GeneID" id="103110083"/>
<dbReference type="AlphaFoldDB" id="A0A1S3W6H0"/>
<dbReference type="InterPro" id="IPR053297">
    <property type="entry name" value="Dynactin-associated"/>
</dbReference>
<name>A0A1S3W6H0_ERIEU</name>
<dbReference type="eggNOG" id="ENOG502THH9">
    <property type="taxonomic scope" value="Eukaryota"/>
</dbReference>
<accession>A0A1S3W6H0</accession>
<evidence type="ECO:0000256" key="2">
    <source>
        <dbReference type="SAM" id="Phobius"/>
    </source>
</evidence>
<proteinExistence type="predicted"/>
<evidence type="ECO:0000256" key="1">
    <source>
        <dbReference type="SAM" id="MobiDB-lite"/>
    </source>
</evidence>
<feature type="compositionally biased region" description="Basic and acidic residues" evidence="1">
    <location>
        <begin position="1"/>
        <end position="10"/>
    </location>
</feature>
<dbReference type="CTD" id="284254"/>
<feature type="region of interest" description="Disordered" evidence="1">
    <location>
        <begin position="1"/>
        <end position="21"/>
    </location>
</feature>
<feature type="domain" description="CLLAC-motif containing" evidence="3">
    <location>
        <begin position="51"/>
        <end position="80"/>
    </location>
</feature>
<dbReference type="GO" id="GO:0005794">
    <property type="term" value="C:Golgi apparatus"/>
    <property type="evidence" value="ECO:0007669"/>
    <property type="project" value="TreeGrafter"/>
</dbReference>
<feature type="compositionally biased region" description="Low complexity" evidence="1">
    <location>
        <begin position="119"/>
        <end position="130"/>
    </location>
</feature>
<feature type="transmembrane region" description="Helical" evidence="2">
    <location>
        <begin position="57"/>
        <end position="79"/>
    </location>
</feature>
<keyword evidence="2" id="KW-1133">Transmembrane helix</keyword>
<dbReference type="Proteomes" id="UP001652624">
    <property type="component" value="Chromosome 15"/>
</dbReference>
<keyword evidence="2" id="KW-0472">Membrane</keyword>
<dbReference type="RefSeq" id="XP_016041976.1">
    <property type="nucleotide sequence ID" value="XM_016186490.1"/>
</dbReference>
<reference evidence="5" key="1">
    <citation type="submission" date="2025-04" db="UniProtKB">
        <authorList>
            <consortium name="RefSeq"/>
        </authorList>
    </citation>
    <scope>IDENTIFICATION</scope>
</reference>
<dbReference type="PANTHER" id="PTHR35349:SF5">
    <property type="entry name" value="DYNACTIN ASSOCIATED PROTEIN"/>
    <property type="match status" value="1"/>
</dbReference>
<dbReference type="PANTHER" id="PTHR35349">
    <property type="entry name" value="DYNACTIN-ASSOCIATED PROTEIN"/>
    <property type="match status" value="1"/>
</dbReference>
<gene>
    <name evidence="5 6" type="primary">DYNAP</name>
</gene>
<dbReference type="InterPro" id="IPR031379">
    <property type="entry name" value="CLLAC"/>
</dbReference>
<feature type="region of interest" description="Disordered" evidence="1">
    <location>
        <begin position="107"/>
        <end position="136"/>
    </location>
</feature>
<evidence type="ECO:0000313" key="4">
    <source>
        <dbReference type="Proteomes" id="UP001652624"/>
    </source>
</evidence>
<dbReference type="OrthoDB" id="9809784at2759"/>
<dbReference type="Pfam" id="PF15675">
    <property type="entry name" value="CLLAC"/>
    <property type="match status" value="1"/>
</dbReference>
<keyword evidence="4" id="KW-1185">Reference proteome</keyword>
<organism evidence="4 5">
    <name type="scientific">Erinaceus europaeus</name>
    <name type="common">Western European hedgehog</name>
    <dbReference type="NCBI Taxonomy" id="9365"/>
    <lineage>
        <taxon>Eukaryota</taxon>
        <taxon>Metazoa</taxon>
        <taxon>Chordata</taxon>
        <taxon>Craniata</taxon>
        <taxon>Vertebrata</taxon>
        <taxon>Euteleostomi</taxon>
        <taxon>Mammalia</taxon>
        <taxon>Eutheria</taxon>
        <taxon>Laurasiatheria</taxon>
        <taxon>Eulipotyphla</taxon>
        <taxon>Erinaceidae</taxon>
        <taxon>Erinaceinae</taxon>
        <taxon>Erinaceus</taxon>
    </lineage>
</organism>
<sequence>MDRKQQKQTEDIEQNETELLPRNPYCSNEGAHCGCRFPNMTFQPQLVATKPWSLWKTFLVCLLACLIATTLLVLVLYFVHFGKPNGSGTTIIIHADGKSSHITCIPGSSLPPTSPTQPTPQSTVPSNTTVGQSSSTGVPLPALNTTVDHEIIIGDEI</sequence>
<keyword evidence="2" id="KW-0812">Transmembrane</keyword>
<evidence type="ECO:0000259" key="3">
    <source>
        <dbReference type="Pfam" id="PF15675"/>
    </source>
</evidence>
<evidence type="ECO:0000313" key="6">
    <source>
        <dbReference type="RefSeq" id="XP_060029889.1"/>
    </source>
</evidence>
<dbReference type="InParanoid" id="A0A1S3W6H0"/>
<evidence type="ECO:0000313" key="5">
    <source>
        <dbReference type="RefSeq" id="XP_016041976.1"/>
    </source>
</evidence>